<dbReference type="AlphaFoldDB" id="A0A1Y6BJL7"/>
<dbReference type="InterPro" id="IPR000847">
    <property type="entry name" value="LysR_HTH_N"/>
</dbReference>
<organism evidence="6 7">
    <name type="scientific">Tistlia consotensis USBA 355</name>
    <dbReference type="NCBI Taxonomy" id="560819"/>
    <lineage>
        <taxon>Bacteria</taxon>
        <taxon>Pseudomonadati</taxon>
        <taxon>Pseudomonadota</taxon>
        <taxon>Alphaproteobacteria</taxon>
        <taxon>Rhodospirillales</taxon>
        <taxon>Rhodovibrionaceae</taxon>
        <taxon>Tistlia</taxon>
    </lineage>
</organism>
<dbReference type="InterPro" id="IPR058163">
    <property type="entry name" value="LysR-type_TF_proteobact-type"/>
</dbReference>
<gene>
    <name evidence="6" type="ORF">SAMN05428998_105255</name>
</gene>
<dbReference type="Pfam" id="PF03466">
    <property type="entry name" value="LysR_substrate"/>
    <property type="match status" value="1"/>
</dbReference>
<dbReference type="InterPro" id="IPR036388">
    <property type="entry name" value="WH-like_DNA-bd_sf"/>
</dbReference>
<dbReference type="GO" id="GO:0006351">
    <property type="term" value="P:DNA-templated transcription"/>
    <property type="evidence" value="ECO:0007669"/>
    <property type="project" value="TreeGrafter"/>
</dbReference>
<name>A0A1Y6BJL7_9PROT</name>
<dbReference type="STRING" id="560819.SAMN05428998_105255"/>
<sequence length="301" mass="32307">MDRLDSLRIFVAVAEQAGFAAAARRLGLSPPAVTRAVAALEARLGARLLHRTTRIVRPTEAGQRFLADARRILAELEEAEASAAGAQTDPRGPLAITAPVLFGRLHVAPIVFAFRRAHPQVTVRLLLLDRVVDLIEEGQDVALRIARLPDSGLSAIRVGGLRHLVVASPAYLARRGRPRSPEQIAAHDTIVFAREGLTREWVFGPERRPVRPQAGLAVNTAEVAVAAAVEGLGLTSVLSYQAAAELAAGRLEVVLADFQPPEIPVHLVHPEGRRASARLRAFLDFAVPRLRAEPVLGGQPG</sequence>
<dbReference type="PROSITE" id="PS50931">
    <property type="entry name" value="HTH_LYSR"/>
    <property type="match status" value="1"/>
</dbReference>
<dbReference type="RefSeq" id="WP_085122326.1">
    <property type="nucleotide sequence ID" value="NZ_FWZX01000005.1"/>
</dbReference>
<evidence type="ECO:0000259" key="5">
    <source>
        <dbReference type="PROSITE" id="PS50931"/>
    </source>
</evidence>
<dbReference type="GO" id="GO:0003700">
    <property type="term" value="F:DNA-binding transcription factor activity"/>
    <property type="evidence" value="ECO:0007669"/>
    <property type="project" value="InterPro"/>
</dbReference>
<evidence type="ECO:0000256" key="1">
    <source>
        <dbReference type="ARBA" id="ARBA00009437"/>
    </source>
</evidence>
<keyword evidence="2" id="KW-0805">Transcription regulation</keyword>
<dbReference type="PANTHER" id="PTHR30537">
    <property type="entry name" value="HTH-TYPE TRANSCRIPTIONAL REGULATOR"/>
    <property type="match status" value="1"/>
</dbReference>
<dbReference type="PANTHER" id="PTHR30537:SF5">
    <property type="entry name" value="HTH-TYPE TRANSCRIPTIONAL ACTIVATOR TTDR-RELATED"/>
    <property type="match status" value="1"/>
</dbReference>
<feature type="domain" description="HTH lysR-type" evidence="5">
    <location>
        <begin position="1"/>
        <end position="59"/>
    </location>
</feature>
<dbReference type="InterPro" id="IPR005119">
    <property type="entry name" value="LysR_subst-bd"/>
</dbReference>
<dbReference type="PRINTS" id="PR00039">
    <property type="entry name" value="HTHLYSR"/>
</dbReference>
<comment type="similarity">
    <text evidence="1">Belongs to the LysR transcriptional regulatory family.</text>
</comment>
<keyword evidence="3" id="KW-0238">DNA-binding</keyword>
<proteinExistence type="inferred from homology"/>
<dbReference type="SUPFAM" id="SSF53850">
    <property type="entry name" value="Periplasmic binding protein-like II"/>
    <property type="match status" value="1"/>
</dbReference>
<accession>A0A1Y6BJL7</accession>
<protein>
    <submittedName>
        <fullName evidence="6">Transcriptional regulator, LysR family</fullName>
    </submittedName>
</protein>
<evidence type="ECO:0000313" key="7">
    <source>
        <dbReference type="Proteomes" id="UP000192917"/>
    </source>
</evidence>
<dbReference type="FunFam" id="1.10.10.10:FF:000001">
    <property type="entry name" value="LysR family transcriptional regulator"/>
    <property type="match status" value="1"/>
</dbReference>
<dbReference type="Gene3D" id="3.40.190.290">
    <property type="match status" value="1"/>
</dbReference>
<evidence type="ECO:0000256" key="2">
    <source>
        <dbReference type="ARBA" id="ARBA00023015"/>
    </source>
</evidence>
<keyword evidence="7" id="KW-1185">Reference proteome</keyword>
<dbReference type="GO" id="GO:0043565">
    <property type="term" value="F:sequence-specific DNA binding"/>
    <property type="evidence" value="ECO:0007669"/>
    <property type="project" value="TreeGrafter"/>
</dbReference>
<dbReference type="SUPFAM" id="SSF46785">
    <property type="entry name" value="Winged helix' DNA-binding domain"/>
    <property type="match status" value="1"/>
</dbReference>
<evidence type="ECO:0000313" key="6">
    <source>
        <dbReference type="EMBL" id="SMF14271.1"/>
    </source>
</evidence>
<dbReference type="Gene3D" id="1.10.10.10">
    <property type="entry name" value="Winged helix-like DNA-binding domain superfamily/Winged helix DNA-binding domain"/>
    <property type="match status" value="1"/>
</dbReference>
<dbReference type="Pfam" id="PF00126">
    <property type="entry name" value="HTH_1"/>
    <property type="match status" value="1"/>
</dbReference>
<reference evidence="6 7" key="1">
    <citation type="submission" date="2017-04" db="EMBL/GenBank/DDBJ databases">
        <authorList>
            <person name="Afonso C.L."/>
            <person name="Miller P.J."/>
            <person name="Scott M.A."/>
            <person name="Spackman E."/>
            <person name="Goraichik I."/>
            <person name="Dimitrov K.M."/>
            <person name="Suarez D.L."/>
            <person name="Swayne D.E."/>
        </authorList>
    </citation>
    <scope>NUCLEOTIDE SEQUENCE [LARGE SCALE GENOMIC DNA]</scope>
    <source>
        <strain evidence="6 7">USBA 355</strain>
    </source>
</reference>
<dbReference type="InterPro" id="IPR036390">
    <property type="entry name" value="WH_DNA-bd_sf"/>
</dbReference>
<dbReference type="EMBL" id="FWZX01000005">
    <property type="protein sequence ID" value="SMF14271.1"/>
    <property type="molecule type" value="Genomic_DNA"/>
</dbReference>
<keyword evidence="4" id="KW-0804">Transcription</keyword>
<evidence type="ECO:0000256" key="4">
    <source>
        <dbReference type="ARBA" id="ARBA00023163"/>
    </source>
</evidence>
<evidence type="ECO:0000256" key="3">
    <source>
        <dbReference type="ARBA" id="ARBA00023125"/>
    </source>
</evidence>
<dbReference type="Proteomes" id="UP000192917">
    <property type="component" value="Unassembled WGS sequence"/>
</dbReference>